<dbReference type="Proteomes" id="UP000001572">
    <property type="component" value="Chromosome"/>
</dbReference>
<dbReference type="GO" id="GO:0016747">
    <property type="term" value="F:acyltransferase activity, transferring groups other than amino-acyl groups"/>
    <property type="evidence" value="ECO:0007669"/>
    <property type="project" value="InterPro"/>
</dbReference>
<dbReference type="Gene3D" id="3.40.630.30">
    <property type="match status" value="1"/>
</dbReference>
<dbReference type="STRING" id="293826.Amet_4767"/>
<keyword evidence="3" id="KW-1185">Reference proteome</keyword>
<dbReference type="InterPro" id="IPR016181">
    <property type="entry name" value="Acyl_CoA_acyltransferase"/>
</dbReference>
<protein>
    <submittedName>
        <fullName evidence="2">GCN5-related N-acetyltransferase</fullName>
    </submittedName>
</protein>
<accession>A6TXB5</accession>
<dbReference type="InterPro" id="IPR000182">
    <property type="entry name" value="GNAT_dom"/>
</dbReference>
<sequence>MMKLQRKHVDSMQEWGKHQEPLFYGYNFPKMNRQERNYWYQIKAFSFSKRCYAIFNLEGQLVGYIALRDIKWFRKVGELGIVFDPDQINKGYGSDSLNTFLIYYFEVLKMKKLNLKVSYFNKRAQRCYEKCGFKIVTVKLEEFEDQRLPIFQEELYLPYRELFKLDKGLIKCQFIHMMMTKEMYKKNKLSTLSTEHLCI</sequence>
<evidence type="ECO:0000313" key="2">
    <source>
        <dbReference type="EMBL" id="ABR50833.1"/>
    </source>
</evidence>
<evidence type="ECO:0000259" key="1">
    <source>
        <dbReference type="PROSITE" id="PS51186"/>
    </source>
</evidence>
<organism evidence="2 3">
    <name type="scientific">Alkaliphilus metalliredigens (strain QYMF)</name>
    <dbReference type="NCBI Taxonomy" id="293826"/>
    <lineage>
        <taxon>Bacteria</taxon>
        <taxon>Bacillati</taxon>
        <taxon>Bacillota</taxon>
        <taxon>Clostridia</taxon>
        <taxon>Peptostreptococcales</taxon>
        <taxon>Natronincolaceae</taxon>
        <taxon>Alkaliphilus</taxon>
    </lineage>
</organism>
<evidence type="ECO:0000313" key="3">
    <source>
        <dbReference type="Proteomes" id="UP000001572"/>
    </source>
</evidence>
<feature type="domain" description="N-acetyltransferase" evidence="1">
    <location>
        <begin position="1"/>
        <end position="158"/>
    </location>
</feature>
<dbReference type="PANTHER" id="PTHR43415">
    <property type="entry name" value="SPERMIDINE N(1)-ACETYLTRANSFERASE"/>
    <property type="match status" value="1"/>
</dbReference>
<dbReference type="PROSITE" id="PS51186">
    <property type="entry name" value="GNAT"/>
    <property type="match status" value="1"/>
</dbReference>
<name>A6TXB5_ALKMQ</name>
<proteinExistence type="predicted"/>
<keyword evidence="2" id="KW-0808">Transferase</keyword>
<dbReference type="AlphaFoldDB" id="A6TXB5"/>
<gene>
    <name evidence="2" type="ordered locus">Amet_4767</name>
</gene>
<dbReference type="Pfam" id="PF13302">
    <property type="entry name" value="Acetyltransf_3"/>
    <property type="match status" value="1"/>
</dbReference>
<dbReference type="KEGG" id="amt:Amet_4767"/>
<reference evidence="3" key="1">
    <citation type="journal article" date="2016" name="Genome Announc.">
        <title>Complete genome sequence of Alkaliphilus metalliredigens strain QYMF, an alkaliphilic and metal-reducing bacterium isolated from borax-contaminated leachate ponds.</title>
        <authorList>
            <person name="Hwang C."/>
            <person name="Copeland A."/>
            <person name="Lucas S."/>
            <person name="Lapidus A."/>
            <person name="Barry K."/>
            <person name="Detter J.C."/>
            <person name="Glavina Del Rio T."/>
            <person name="Hammon N."/>
            <person name="Israni S."/>
            <person name="Dalin E."/>
            <person name="Tice H."/>
            <person name="Pitluck S."/>
            <person name="Chertkov O."/>
            <person name="Brettin T."/>
            <person name="Bruce D."/>
            <person name="Han C."/>
            <person name="Schmutz J."/>
            <person name="Larimer F."/>
            <person name="Land M.L."/>
            <person name="Hauser L."/>
            <person name="Kyrpides N."/>
            <person name="Mikhailova N."/>
            <person name="Ye Q."/>
            <person name="Zhou J."/>
            <person name="Richardson P."/>
            <person name="Fields M.W."/>
        </authorList>
    </citation>
    <scope>NUCLEOTIDE SEQUENCE [LARGE SCALE GENOMIC DNA]</scope>
    <source>
        <strain evidence="3">QYMF</strain>
    </source>
</reference>
<dbReference type="HOGENOM" id="CLU_013985_16_0_9"/>
<dbReference type="SUPFAM" id="SSF55729">
    <property type="entry name" value="Acyl-CoA N-acyltransferases (Nat)"/>
    <property type="match status" value="1"/>
</dbReference>
<dbReference type="EMBL" id="CP000724">
    <property type="protein sequence ID" value="ABR50833.1"/>
    <property type="molecule type" value="Genomic_DNA"/>
</dbReference>
<dbReference type="eggNOG" id="COG1670">
    <property type="taxonomic scope" value="Bacteria"/>
</dbReference>
<dbReference type="PANTHER" id="PTHR43415:SF3">
    <property type="entry name" value="GNAT-FAMILY ACETYLTRANSFERASE"/>
    <property type="match status" value="1"/>
</dbReference>